<sequence length="88" mass="9947">MTGNQPYARSASACIFRSNGRPEVMPQVGLVEKFTAFRREMELLAAAEIPPRSKTGNRSPHTRRAHISMSFRRMIRHAGEATDFDNDL</sequence>
<keyword evidence="3" id="KW-1185">Reference proteome</keyword>
<organism evidence="2 3">
    <name type="scientific">Mesorhizobium caraganae</name>
    <dbReference type="NCBI Taxonomy" id="483206"/>
    <lineage>
        <taxon>Bacteria</taxon>
        <taxon>Pseudomonadati</taxon>
        <taxon>Pseudomonadota</taxon>
        <taxon>Alphaproteobacteria</taxon>
        <taxon>Hyphomicrobiales</taxon>
        <taxon>Phyllobacteriaceae</taxon>
        <taxon>Mesorhizobium</taxon>
    </lineage>
</organism>
<dbReference type="RefSeq" id="WP_352558280.1">
    <property type="nucleotide sequence ID" value="NZ_JAMYQB010000010.1"/>
</dbReference>
<dbReference type="Proteomes" id="UP001433071">
    <property type="component" value="Unassembled WGS sequence"/>
</dbReference>
<comment type="caution">
    <text evidence="2">The sequence shown here is derived from an EMBL/GenBank/DDBJ whole genome shotgun (WGS) entry which is preliminary data.</text>
</comment>
<dbReference type="EMBL" id="JAMYQB010000010">
    <property type="protein sequence ID" value="MER9405212.1"/>
    <property type="molecule type" value="Genomic_DNA"/>
</dbReference>
<protein>
    <submittedName>
        <fullName evidence="2">Uncharacterized protein</fullName>
    </submittedName>
</protein>
<evidence type="ECO:0000313" key="2">
    <source>
        <dbReference type="EMBL" id="MER9405212.1"/>
    </source>
</evidence>
<proteinExistence type="predicted"/>
<evidence type="ECO:0000313" key="3">
    <source>
        <dbReference type="Proteomes" id="UP001433071"/>
    </source>
</evidence>
<accession>A0ABV1YZQ9</accession>
<evidence type="ECO:0000256" key="1">
    <source>
        <dbReference type="SAM" id="MobiDB-lite"/>
    </source>
</evidence>
<feature type="region of interest" description="Disordered" evidence="1">
    <location>
        <begin position="48"/>
        <end position="69"/>
    </location>
</feature>
<gene>
    <name evidence="2" type="ORF">NKI36_14285</name>
</gene>
<name>A0ABV1YZQ9_9HYPH</name>
<reference evidence="2 3" key="1">
    <citation type="journal article" date="2024" name="Proc. Natl. Acad. Sci. U.S.A.">
        <title>The evolutionary genomics of adaptation to stress in wild rhizobium bacteria.</title>
        <authorList>
            <person name="Kehlet-Delgado H."/>
            <person name="Montoya A.P."/>
            <person name="Jensen K.T."/>
            <person name="Wendlandt C.E."/>
            <person name="Dexheimer C."/>
            <person name="Roberts M."/>
            <person name="Torres Martinez L."/>
            <person name="Friesen M.L."/>
            <person name="Griffitts J.S."/>
            <person name="Porter S.S."/>
        </authorList>
    </citation>
    <scope>NUCLEOTIDE SEQUENCE [LARGE SCALE GENOMIC DNA]</scope>
    <source>
        <strain evidence="2 3">M0641</strain>
    </source>
</reference>